<feature type="domain" description="Mrr-like" evidence="1">
    <location>
        <begin position="25"/>
        <end position="118"/>
    </location>
</feature>
<dbReference type="Pfam" id="PF13156">
    <property type="entry name" value="Mrr_cat_2"/>
    <property type="match status" value="1"/>
</dbReference>
<accession>A0RWF5</accession>
<proteinExistence type="predicted"/>
<evidence type="ECO:0000313" key="2">
    <source>
        <dbReference type="EMBL" id="ABK77672.1"/>
    </source>
</evidence>
<dbReference type="EMBL" id="DP000238">
    <property type="protein sequence ID" value="ABK77672.1"/>
    <property type="molecule type" value="Genomic_DNA"/>
</dbReference>
<dbReference type="KEGG" id="csy:CENSYa_1041"/>
<sequence>MTEEFSKKGTEYEGMVFKILKGDARFASVQHWKDAYGKDVGIDFVGTRTSGGEYAIQVEYRDHDVTIDVNDIEGFVAKASEVNMPMIFVYSGKSIGPAAKKLLDDHDCIIWRHTFNYLASLLNKLPD</sequence>
<gene>
    <name evidence="2" type="ordered locus">CENSYa_1041</name>
</gene>
<dbReference type="EnsemblBacteria" id="ABK77672">
    <property type="protein sequence ID" value="ABK77672"/>
    <property type="gene ID" value="CENSYa_1041"/>
</dbReference>
<protein>
    <recommendedName>
        <fullName evidence="1">Mrr-like domain-containing protein</fullName>
    </recommendedName>
</protein>
<dbReference type="SUPFAM" id="SSF52980">
    <property type="entry name" value="Restriction endonuclease-like"/>
    <property type="match status" value="1"/>
</dbReference>
<evidence type="ECO:0000313" key="3">
    <source>
        <dbReference type="Proteomes" id="UP000000758"/>
    </source>
</evidence>
<organism evidence="2 3">
    <name type="scientific">Cenarchaeum symbiosum (strain A)</name>
    <dbReference type="NCBI Taxonomy" id="414004"/>
    <lineage>
        <taxon>Archaea</taxon>
        <taxon>Nitrososphaerota</taxon>
        <taxon>Candidatus Cenarchaeales</taxon>
        <taxon>Candidatus Cenarchaeaceae</taxon>
        <taxon>Candidatus Cenarchaeum</taxon>
    </lineage>
</organism>
<reference evidence="2 3" key="1">
    <citation type="journal article" date="2006" name="Proc. Natl. Acad. Sci. U.S.A.">
        <title>Genomic analysis of the uncultivated marine crenarchaeote Cenarchaeum symbiosum.</title>
        <authorList>
            <person name="Hallam S.J."/>
            <person name="Konstantinidis K.T."/>
            <person name="Putnam N."/>
            <person name="Schleper C."/>
            <person name="Watanabe Y."/>
            <person name="Sugahara J."/>
            <person name="Preston C."/>
            <person name="de la Torre J."/>
            <person name="Richardson P.M."/>
            <person name="DeLong E.F."/>
        </authorList>
    </citation>
    <scope>NUCLEOTIDE SEQUENCE [LARGE SCALE GENOMIC DNA]</scope>
    <source>
        <strain evidence="3">A</strain>
    </source>
</reference>
<dbReference type="AlphaFoldDB" id="A0RWF5"/>
<evidence type="ECO:0000259" key="1">
    <source>
        <dbReference type="Pfam" id="PF13156"/>
    </source>
</evidence>
<keyword evidence="3" id="KW-1185">Reference proteome</keyword>
<dbReference type="Proteomes" id="UP000000758">
    <property type="component" value="Chromosome"/>
</dbReference>
<dbReference type="InterPro" id="IPR011335">
    <property type="entry name" value="Restrct_endonuc-II-like"/>
</dbReference>
<dbReference type="InterPro" id="IPR039442">
    <property type="entry name" value="Mrr-like_dom"/>
</dbReference>
<dbReference type="HOGENOM" id="CLU_1965447_0_0_2"/>
<name>A0RWF5_CENSY</name>
<dbReference type="STRING" id="414004.CENSYa_1041"/>